<accession>A0AAE4AWC4</accession>
<dbReference type="InterPro" id="IPR000847">
    <property type="entry name" value="LysR_HTH_N"/>
</dbReference>
<dbReference type="Pfam" id="PF03466">
    <property type="entry name" value="LysR_substrate"/>
    <property type="match status" value="1"/>
</dbReference>
<feature type="domain" description="HTH lysR-type" evidence="5">
    <location>
        <begin position="1"/>
        <end position="58"/>
    </location>
</feature>
<dbReference type="GO" id="GO:0032993">
    <property type="term" value="C:protein-DNA complex"/>
    <property type="evidence" value="ECO:0007669"/>
    <property type="project" value="TreeGrafter"/>
</dbReference>
<evidence type="ECO:0000313" key="7">
    <source>
        <dbReference type="Proteomes" id="UP001240236"/>
    </source>
</evidence>
<evidence type="ECO:0000256" key="1">
    <source>
        <dbReference type="ARBA" id="ARBA00009437"/>
    </source>
</evidence>
<dbReference type="InterPro" id="IPR005119">
    <property type="entry name" value="LysR_subst-bd"/>
</dbReference>
<dbReference type="Proteomes" id="UP001240236">
    <property type="component" value="Unassembled WGS sequence"/>
</dbReference>
<dbReference type="SUPFAM" id="SSF46785">
    <property type="entry name" value="Winged helix' DNA-binding domain"/>
    <property type="match status" value="1"/>
</dbReference>
<dbReference type="PANTHER" id="PTHR30346:SF0">
    <property type="entry name" value="HCA OPERON TRANSCRIPTIONAL ACTIVATOR HCAR"/>
    <property type="match status" value="1"/>
</dbReference>
<keyword evidence="2" id="KW-0805">Transcription regulation</keyword>
<evidence type="ECO:0000313" key="6">
    <source>
        <dbReference type="EMBL" id="MDQ0364606.1"/>
    </source>
</evidence>
<comment type="similarity">
    <text evidence="1">Belongs to the LysR transcriptional regulatory family.</text>
</comment>
<reference evidence="6 7" key="1">
    <citation type="submission" date="2023-07" db="EMBL/GenBank/DDBJ databases">
        <title>Sequencing the genomes of 1000 actinobacteria strains.</title>
        <authorList>
            <person name="Klenk H.-P."/>
        </authorList>
    </citation>
    <scope>NUCLEOTIDE SEQUENCE [LARGE SCALE GENOMIC DNA]</scope>
    <source>
        <strain evidence="6 7">DSM 44709</strain>
    </source>
</reference>
<dbReference type="PRINTS" id="PR00039">
    <property type="entry name" value="HTHLYSR"/>
</dbReference>
<dbReference type="InterPro" id="IPR036388">
    <property type="entry name" value="WH-like_DNA-bd_sf"/>
</dbReference>
<dbReference type="GO" id="GO:0003677">
    <property type="term" value="F:DNA binding"/>
    <property type="evidence" value="ECO:0007669"/>
    <property type="project" value="UniProtKB-KW"/>
</dbReference>
<protein>
    <submittedName>
        <fullName evidence="6">DNA-binding transcriptional LysR family regulator</fullName>
    </submittedName>
</protein>
<evidence type="ECO:0000256" key="4">
    <source>
        <dbReference type="ARBA" id="ARBA00023163"/>
    </source>
</evidence>
<sequence length="271" mass="28535">METRELRYFVAVAEESHFGRAAERLGIAQPALSRAVQKMERRLGTPLFVRSGRTVSLTAAGTVLLDEGRHALAAVAAADRRTRRAAPDGRPGLALVAKAGVSVELLAKLLDAYAAEPDAAEVEVILAGLEPGEPERMLRDGRADVALLVADGHVLGGLDHEDIATEGRMVVLPAGHPLAARATMTVDELPALPRPCWPEDGLEVRDGTQLLQLIALGRAFSVLPESSRPALPAGVVAVPLAGASPVVTRIAWPSHSRSLAVAALVRVATRL</sequence>
<keyword evidence="3 6" id="KW-0238">DNA-binding</keyword>
<comment type="caution">
    <text evidence="6">The sequence shown here is derived from an EMBL/GenBank/DDBJ whole genome shotgun (WGS) entry which is preliminary data.</text>
</comment>
<dbReference type="PROSITE" id="PS50931">
    <property type="entry name" value="HTH_LYSR"/>
    <property type="match status" value="1"/>
</dbReference>
<dbReference type="RefSeq" id="WP_307236144.1">
    <property type="nucleotide sequence ID" value="NZ_JAUSUZ010000001.1"/>
</dbReference>
<dbReference type="Pfam" id="PF00126">
    <property type="entry name" value="HTH_1"/>
    <property type="match status" value="1"/>
</dbReference>
<dbReference type="GO" id="GO:0003700">
    <property type="term" value="F:DNA-binding transcription factor activity"/>
    <property type="evidence" value="ECO:0007669"/>
    <property type="project" value="InterPro"/>
</dbReference>
<dbReference type="InterPro" id="IPR036390">
    <property type="entry name" value="WH_DNA-bd_sf"/>
</dbReference>
<keyword evidence="4" id="KW-0804">Transcription</keyword>
<evidence type="ECO:0000256" key="3">
    <source>
        <dbReference type="ARBA" id="ARBA00023125"/>
    </source>
</evidence>
<organism evidence="6 7">
    <name type="scientific">Catenuloplanes indicus</name>
    <dbReference type="NCBI Taxonomy" id="137267"/>
    <lineage>
        <taxon>Bacteria</taxon>
        <taxon>Bacillati</taxon>
        <taxon>Actinomycetota</taxon>
        <taxon>Actinomycetes</taxon>
        <taxon>Micromonosporales</taxon>
        <taxon>Micromonosporaceae</taxon>
        <taxon>Catenuloplanes</taxon>
    </lineage>
</organism>
<name>A0AAE4AWC4_9ACTN</name>
<dbReference type="FunFam" id="1.10.10.10:FF:000001">
    <property type="entry name" value="LysR family transcriptional regulator"/>
    <property type="match status" value="1"/>
</dbReference>
<dbReference type="SUPFAM" id="SSF53850">
    <property type="entry name" value="Periplasmic binding protein-like II"/>
    <property type="match status" value="1"/>
</dbReference>
<dbReference type="EMBL" id="JAUSUZ010000001">
    <property type="protein sequence ID" value="MDQ0364606.1"/>
    <property type="molecule type" value="Genomic_DNA"/>
</dbReference>
<dbReference type="PANTHER" id="PTHR30346">
    <property type="entry name" value="TRANSCRIPTIONAL DUAL REGULATOR HCAR-RELATED"/>
    <property type="match status" value="1"/>
</dbReference>
<gene>
    <name evidence="6" type="ORF">J2S42_001275</name>
</gene>
<evidence type="ECO:0000256" key="2">
    <source>
        <dbReference type="ARBA" id="ARBA00023015"/>
    </source>
</evidence>
<keyword evidence="7" id="KW-1185">Reference proteome</keyword>
<evidence type="ECO:0000259" key="5">
    <source>
        <dbReference type="PROSITE" id="PS50931"/>
    </source>
</evidence>
<proteinExistence type="inferred from homology"/>
<dbReference type="Gene3D" id="3.40.190.290">
    <property type="match status" value="1"/>
</dbReference>
<dbReference type="AlphaFoldDB" id="A0AAE4AWC4"/>
<dbReference type="Gene3D" id="1.10.10.10">
    <property type="entry name" value="Winged helix-like DNA-binding domain superfamily/Winged helix DNA-binding domain"/>
    <property type="match status" value="1"/>
</dbReference>